<gene>
    <name evidence="2" type="ORF">JQK92_29585</name>
</gene>
<feature type="transmembrane region" description="Helical" evidence="1">
    <location>
        <begin position="119"/>
        <end position="138"/>
    </location>
</feature>
<evidence type="ECO:0000313" key="2">
    <source>
        <dbReference type="EMBL" id="MBM2770566.1"/>
    </source>
</evidence>
<accession>A0ABS2BC60</accession>
<dbReference type="GeneID" id="56503695"/>
<keyword evidence="1" id="KW-0472">Membrane</keyword>
<feature type="transmembrane region" description="Helical" evidence="1">
    <location>
        <begin position="80"/>
        <end position="98"/>
    </location>
</feature>
<proteinExistence type="predicted"/>
<sequence length="193" mass="21704">MQRKATKSSRDLHRSTDLINWISSREMILIFSVSASIVIFSSDTVLSTHPPLAAFVAAMTQYFPEIGHYQARSRFPEVTGLYFSIMLFITPAVLVQMIRTRMHVLSDMRARQKRHPVKWLISSTLIISLLISCLYILINHNNGIQLPGMPIDQSKFALTASGWIFAGGAIWGSIGLLINLSMAFLKYTNKEDA</sequence>
<dbReference type="RefSeq" id="WP_174928030.1">
    <property type="nucleotide sequence ID" value="NZ_CABVLY010000027.1"/>
</dbReference>
<keyword evidence="1" id="KW-1133">Transmembrane helix</keyword>
<keyword evidence="3" id="KW-1185">Reference proteome</keyword>
<dbReference type="EMBL" id="JAFCIQ010000029">
    <property type="protein sequence ID" value="MBM2770566.1"/>
    <property type="molecule type" value="Genomic_DNA"/>
</dbReference>
<name>A0ABS2BC60_9BURK</name>
<comment type="caution">
    <text evidence="2">The sequence shown here is derived from an EMBL/GenBank/DDBJ whole genome shotgun (WGS) entry which is preliminary data.</text>
</comment>
<evidence type="ECO:0000313" key="3">
    <source>
        <dbReference type="Proteomes" id="UP000755577"/>
    </source>
</evidence>
<feature type="transmembrane region" description="Helical" evidence="1">
    <location>
        <begin position="158"/>
        <end position="180"/>
    </location>
</feature>
<organism evidence="2 3">
    <name type="scientific">Burkholderia anthina</name>
    <dbReference type="NCBI Taxonomy" id="179879"/>
    <lineage>
        <taxon>Bacteria</taxon>
        <taxon>Pseudomonadati</taxon>
        <taxon>Pseudomonadota</taxon>
        <taxon>Betaproteobacteria</taxon>
        <taxon>Burkholderiales</taxon>
        <taxon>Burkholderiaceae</taxon>
        <taxon>Burkholderia</taxon>
        <taxon>Burkholderia cepacia complex</taxon>
    </lineage>
</organism>
<reference evidence="2 3" key="1">
    <citation type="submission" date="2021-02" db="EMBL/GenBank/DDBJ databases">
        <title>Draft genome of the type strains Burkholderia anthina DSM16086.</title>
        <authorList>
            <person name="Hertel R."/>
            <person name="Meissner J."/>
            <person name="Poehlein A."/>
            <person name="Daniel R."/>
            <person name="Commichau F.M."/>
        </authorList>
    </citation>
    <scope>NUCLEOTIDE SEQUENCE [LARGE SCALE GENOMIC DNA]</scope>
    <source>
        <strain evidence="2 3">DSM 16086</strain>
    </source>
</reference>
<protein>
    <submittedName>
        <fullName evidence="2">Uncharacterized protein</fullName>
    </submittedName>
</protein>
<feature type="transmembrane region" description="Helical" evidence="1">
    <location>
        <begin position="21"/>
        <end position="42"/>
    </location>
</feature>
<evidence type="ECO:0000256" key="1">
    <source>
        <dbReference type="SAM" id="Phobius"/>
    </source>
</evidence>
<keyword evidence="1" id="KW-0812">Transmembrane</keyword>
<dbReference type="Proteomes" id="UP000755577">
    <property type="component" value="Unassembled WGS sequence"/>
</dbReference>